<dbReference type="RefSeq" id="WP_183529828.1">
    <property type="nucleotide sequence ID" value="NZ_JACIJM010000007.1"/>
</dbReference>
<organism evidence="2 3">
    <name type="scientific">Yoonia ponticola</name>
    <dbReference type="NCBI Taxonomy" id="1524255"/>
    <lineage>
        <taxon>Bacteria</taxon>
        <taxon>Pseudomonadati</taxon>
        <taxon>Pseudomonadota</taxon>
        <taxon>Alphaproteobacteria</taxon>
        <taxon>Rhodobacterales</taxon>
        <taxon>Paracoccaceae</taxon>
        <taxon>Yoonia</taxon>
    </lineage>
</organism>
<feature type="domain" description="GP-PDE" evidence="1">
    <location>
        <begin position="12"/>
        <end position="250"/>
    </location>
</feature>
<gene>
    <name evidence="2" type="ORF">FHS72_002649</name>
</gene>
<dbReference type="SUPFAM" id="SSF51695">
    <property type="entry name" value="PLC-like phosphodiesterases"/>
    <property type="match status" value="1"/>
</dbReference>
<sequence length="250" mass="26930">MKLPASFLTKPITHRALHDKTDGRPENSIEAITAAIDAGYGIEIDLQLSQDGVPMVFHDYHLGRLTAETGPVAMRTAAELGQIMLTGGATGIPTFAEVLALVNGRVPLLVEIKDQDHQMGENVGLLQQVAADALADYKGDVAIMSFNPHAVMAFGVAAPTIPRGIVTSDYTATDWPTIPADVRDRLRDIPDYDRIGASFISHEARDLGRDRVANLKAAGANVLCWTIKSPEQEAEARKVADNVTFEGYLA</sequence>
<dbReference type="GO" id="GO:0008081">
    <property type="term" value="F:phosphoric diester hydrolase activity"/>
    <property type="evidence" value="ECO:0007669"/>
    <property type="project" value="InterPro"/>
</dbReference>
<dbReference type="EMBL" id="JACIJM010000007">
    <property type="protein sequence ID" value="MBB5723013.1"/>
    <property type="molecule type" value="Genomic_DNA"/>
</dbReference>
<dbReference type="InterPro" id="IPR030395">
    <property type="entry name" value="GP_PDE_dom"/>
</dbReference>
<name>A0A7W9BLZ3_9RHOB</name>
<accession>A0A7W9BLZ3</accession>
<dbReference type="PANTHER" id="PTHR46211">
    <property type="entry name" value="GLYCEROPHOSPHORYL DIESTER PHOSPHODIESTERASE"/>
    <property type="match status" value="1"/>
</dbReference>
<evidence type="ECO:0000313" key="3">
    <source>
        <dbReference type="Proteomes" id="UP000535415"/>
    </source>
</evidence>
<dbReference type="PANTHER" id="PTHR46211:SF1">
    <property type="entry name" value="GLYCEROPHOSPHODIESTER PHOSPHODIESTERASE, CYTOPLASMIC"/>
    <property type="match status" value="1"/>
</dbReference>
<dbReference type="AlphaFoldDB" id="A0A7W9BLZ3"/>
<dbReference type="Pfam" id="PF03009">
    <property type="entry name" value="GDPD"/>
    <property type="match status" value="1"/>
</dbReference>
<comment type="caution">
    <text evidence="2">The sequence shown here is derived from an EMBL/GenBank/DDBJ whole genome shotgun (WGS) entry which is preliminary data.</text>
</comment>
<dbReference type="Proteomes" id="UP000535415">
    <property type="component" value="Unassembled WGS sequence"/>
</dbReference>
<dbReference type="InterPro" id="IPR017946">
    <property type="entry name" value="PLC-like_Pdiesterase_TIM-brl"/>
</dbReference>
<keyword evidence="3" id="KW-1185">Reference proteome</keyword>
<proteinExistence type="predicted"/>
<evidence type="ECO:0000259" key="1">
    <source>
        <dbReference type="PROSITE" id="PS51704"/>
    </source>
</evidence>
<dbReference type="GO" id="GO:0006629">
    <property type="term" value="P:lipid metabolic process"/>
    <property type="evidence" value="ECO:0007669"/>
    <property type="project" value="InterPro"/>
</dbReference>
<dbReference type="Gene3D" id="3.20.20.190">
    <property type="entry name" value="Phosphatidylinositol (PI) phosphodiesterase"/>
    <property type="match status" value="1"/>
</dbReference>
<reference evidence="2 3" key="1">
    <citation type="submission" date="2020-08" db="EMBL/GenBank/DDBJ databases">
        <title>Genomic Encyclopedia of Type Strains, Phase IV (KMG-IV): sequencing the most valuable type-strain genomes for metagenomic binning, comparative biology and taxonomic classification.</title>
        <authorList>
            <person name="Goeker M."/>
        </authorList>
    </citation>
    <scope>NUCLEOTIDE SEQUENCE [LARGE SCALE GENOMIC DNA]</scope>
    <source>
        <strain evidence="2 3">DSM 101064</strain>
    </source>
</reference>
<dbReference type="PROSITE" id="PS51704">
    <property type="entry name" value="GP_PDE"/>
    <property type="match status" value="1"/>
</dbReference>
<evidence type="ECO:0000313" key="2">
    <source>
        <dbReference type="EMBL" id="MBB5723013.1"/>
    </source>
</evidence>
<protein>
    <submittedName>
        <fullName evidence="2">Glycerophosphoryl diester phosphodiesterase</fullName>
    </submittedName>
</protein>